<dbReference type="InterPro" id="IPR044817">
    <property type="entry name" value="SBP-like"/>
</dbReference>
<evidence type="ECO:0000259" key="4">
    <source>
        <dbReference type="PROSITE" id="PS51141"/>
    </source>
</evidence>
<dbReference type="GO" id="GO:0003677">
    <property type="term" value="F:DNA binding"/>
    <property type="evidence" value="ECO:0007669"/>
    <property type="project" value="InterPro"/>
</dbReference>
<dbReference type="SUPFAM" id="SSF103612">
    <property type="entry name" value="SBT domain"/>
    <property type="match status" value="1"/>
</dbReference>
<feature type="non-terminal residue" evidence="5">
    <location>
        <position position="56"/>
    </location>
</feature>
<dbReference type="PANTHER" id="PTHR31251">
    <property type="entry name" value="SQUAMOSA PROMOTER-BINDING-LIKE PROTEIN 4"/>
    <property type="match status" value="1"/>
</dbReference>
<accession>E1ZQH1</accession>
<dbReference type="Proteomes" id="UP000008141">
    <property type="component" value="Unassembled WGS sequence"/>
</dbReference>
<protein>
    <recommendedName>
        <fullName evidence="4">SBP-type domain-containing protein</fullName>
    </recommendedName>
</protein>
<evidence type="ECO:0000256" key="2">
    <source>
        <dbReference type="ARBA" id="ARBA00022771"/>
    </source>
</evidence>
<dbReference type="GO" id="GO:0008270">
    <property type="term" value="F:zinc ion binding"/>
    <property type="evidence" value="ECO:0007669"/>
    <property type="project" value="UniProtKB-KW"/>
</dbReference>
<dbReference type="EMBL" id="GL433859">
    <property type="protein sequence ID" value="EFN51932.1"/>
    <property type="molecule type" value="Genomic_DNA"/>
</dbReference>
<dbReference type="Pfam" id="PF03110">
    <property type="entry name" value="SBP"/>
    <property type="match status" value="1"/>
</dbReference>
<proteinExistence type="predicted"/>
<keyword evidence="6" id="KW-1185">Reference proteome</keyword>
<keyword evidence="1" id="KW-0479">Metal-binding</keyword>
<keyword evidence="3" id="KW-0862">Zinc</keyword>
<keyword evidence="2" id="KW-0863">Zinc-finger</keyword>
<feature type="domain" description="SBP-type" evidence="4">
    <location>
        <begin position="1"/>
        <end position="56"/>
    </location>
</feature>
<evidence type="ECO:0000256" key="1">
    <source>
        <dbReference type="ARBA" id="ARBA00022723"/>
    </source>
</evidence>
<dbReference type="GeneID" id="17351365"/>
<dbReference type="InterPro" id="IPR036893">
    <property type="entry name" value="SBP_sf"/>
</dbReference>
<dbReference type="InterPro" id="IPR004333">
    <property type="entry name" value="SBP_dom"/>
</dbReference>
<sequence>HRSYRICVAHSTAPQVVLRGTSHRFCQQHGRFHLLAAFTGRQRSCAASLTRHRKRR</sequence>
<gene>
    <name evidence="5" type="ORF">CHLNCDRAFT_27387</name>
</gene>
<name>E1ZQH1_CHLVA</name>
<dbReference type="GO" id="GO:0005634">
    <property type="term" value="C:nucleus"/>
    <property type="evidence" value="ECO:0007669"/>
    <property type="project" value="InterPro"/>
</dbReference>
<evidence type="ECO:0000256" key="3">
    <source>
        <dbReference type="ARBA" id="ARBA00022833"/>
    </source>
</evidence>
<reference evidence="5 6" key="1">
    <citation type="journal article" date="2010" name="Plant Cell">
        <title>The Chlorella variabilis NC64A genome reveals adaptation to photosymbiosis, coevolution with viruses, and cryptic sex.</title>
        <authorList>
            <person name="Blanc G."/>
            <person name="Duncan G."/>
            <person name="Agarkova I."/>
            <person name="Borodovsky M."/>
            <person name="Gurnon J."/>
            <person name="Kuo A."/>
            <person name="Lindquist E."/>
            <person name="Lucas S."/>
            <person name="Pangilinan J."/>
            <person name="Polle J."/>
            <person name="Salamov A."/>
            <person name="Terry A."/>
            <person name="Yamada T."/>
            <person name="Dunigan D.D."/>
            <person name="Grigoriev I.V."/>
            <person name="Claverie J.M."/>
            <person name="Van Etten J.L."/>
        </authorList>
    </citation>
    <scope>NUCLEOTIDE SEQUENCE [LARGE SCALE GENOMIC DNA]</scope>
    <source>
        <strain evidence="5 6">NC64A</strain>
    </source>
</reference>
<dbReference type="STRING" id="554065.E1ZQH1"/>
<feature type="non-terminal residue" evidence="5">
    <location>
        <position position="1"/>
    </location>
</feature>
<dbReference type="PANTHER" id="PTHR31251:SF169">
    <property type="entry name" value="SQUAMOSA PROMOTER-BINDING-LIKE PROTEIN 8"/>
    <property type="match status" value="1"/>
</dbReference>
<dbReference type="InParanoid" id="E1ZQH1"/>
<organism evidence="6">
    <name type="scientific">Chlorella variabilis</name>
    <name type="common">Green alga</name>
    <dbReference type="NCBI Taxonomy" id="554065"/>
    <lineage>
        <taxon>Eukaryota</taxon>
        <taxon>Viridiplantae</taxon>
        <taxon>Chlorophyta</taxon>
        <taxon>core chlorophytes</taxon>
        <taxon>Trebouxiophyceae</taxon>
        <taxon>Chlorellales</taxon>
        <taxon>Chlorellaceae</taxon>
        <taxon>Chlorella clade</taxon>
        <taxon>Chlorella</taxon>
    </lineage>
</organism>
<dbReference type="AlphaFoldDB" id="E1ZQH1"/>
<dbReference type="Gene3D" id="4.10.1100.10">
    <property type="entry name" value="Transcription factor, SBP-box domain"/>
    <property type="match status" value="1"/>
</dbReference>
<dbReference type="PROSITE" id="PS51141">
    <property type="entry name" value="ZF_SBP"/>
    <property type="match status" value="1"/>
</dbReference>
<dbReference type="RefSeq" id="XP_005844034.1">
    <property type="nucleotide sequence ID" value="XM_005843972.1"/>
</dbReference>
<dbReference type="OrthoDB" id="514967at2759"/>
<dbReference type="KEGG" id="cvr:CHLNCDRAFT_27387"/>
<evidence type="ECO:0000313" key="5">
    <source>
        <dbReference type="EMBL" id="EFN51932.1"/>
    </source>
</evidence>
<evidence type="ECO:0000313" key="6">
    <source>
        <dbReference type="Proteomes" id="UP000008141"/>
    </source>
</evidence>